<comment type="caution">
    <text evidence="1">The sequence shown here is derived from an EMBL/GenBank/DDBJ whole genome shotgun (WGS) entry which is preliminary data.</text>
</comment>
<organism evidence="1 2">
    <name type="scientific">Kordia aestuariivivens</name>
    <dbReference type="NCBI Taxonomy" id="2759037"/>
    <lineage>
        <taxon>Bacteria</taxon>
        <taxon>Pseudomonadati</taxon>
        <taxon>Bacteroidota</taxon>
        <taxon>Flavobacteriia</taxon>
        <taxon>Flavobacteriales</taxon>
        <taxon>Flavobacteriaceae</taxon>
        <taxon>Kordia</taxon>
    </lineage>
</organism>
<evidence type="ECO:0000313" key="1">
    <source>
        <dbReference type="EMBL" id="MBC8754714.1"/>
    </source>
</evidence>
<proteinExistence type="predicted"/>
<evidence type="ECO:0000313" key="2">
    <source>
        <dbReference type="Proteomes" id="UP000619238"/>
    </source>
</evidence>
<reference evidence="1 2" key="1">
    <citation type="submission" date="2020-07" db="EMBL/GenBank/DDBJ databases">
        <title>Description of Kordia aestuariivivens sp. nov., isolated from a tidal flat.</title>
        <authorList>
            <person name="Park S."/>
            <person name="Yoon J.-H."/>
        </authorList>
    </citation>
    <scope>NUCLEOTIDE SEQUENCE [LARGE SCALE GENOMIC DNA]</scope>
    <source>
        <strain evidence="1 2">YSTF-M3</strain>
    </source>
</reference>
<accession>A0ABR7Q8R1</accession>
<dbReference type="RefSeq" id="WP_187561764.1">
    <property type="nucleotide sequence ID" value="NZ_JACGWS010000004.1"/>
</dbReference>
<sequence length="63" mass="7104">MLKNILNLKGVAELNKSSQKEILGGIRRLKKQCESQSDCTIDQICQNGVCFNCYDPFSGSWFC</sequence>
<name>A0ABR7Q8R1_9FLAO</name>
<protein>
    <submittedName>
        <fullName evidence="1">Uncharacterized protein</fullName>
    </submittedName>
</protein>
<dbReference type="Proteomes" id="UP000619238">
    <property type="component" value="Unassembled WGS sequence"/>
</dbReference>
<keyword evidence="2" id="KW-1185">Reference proteome</keyword>
<gene>
    <name evidence="1" type="ORF">H2O64_08530</name>
</gene>
<dbReference type="EMBL" id="JACGWS010000004">
    <property type="protein sequence ID" value="MBC8754714.1"/>
    <property type="molecule type" value="Genomic_DNA"/>
</dbReference>